<dbReference type="PROSITE" id="PS50297">
    <property type="entry name" value="ANK_REP_REGION"/>
    <property type="match status" value="1"/>
</dbReference>
<dbReference type="InterPro" id="IPR002110">
    <property type="entry name" value="Ankyrin_rpt"/>
</dbReference>
<keyword evidence="1" id="KW-0040">ANK repeat</keyword>
<organism evidence="2 3">
    <name type="scientific">Diaporthe australafricana</name>
    <dbReference type="NCBI Taxonomy" id="127596"/>
    <lineage>
        <taxon>Eukaryota</taxon>
        <taxon>Fungi</taxon>
        <taxon>Dikarya</taxon>
        <taxon>Ascomycota</taxon>
        <taxon>Pezizomycotina</taxon>
        <taxon>Sordariomycetes</taxon>
        <taxon>Sordariomycetidae</taxon>
        <taxon>Diaporthales</taxon>
        <taxon>Diaporthaceae</taxon>
        <taxon>Diaporthe</taxon>
    </lineage>
</organism>
<dbReference type="EMBL" id="JAWRVE010000156">
    <property type="protein sequence ID" value="KAL1852808.1"/>
    <property type="molecule type" value="Genomic_DNA"/>
</dbReference>
<dbReference type="SMART" id="SM00248">
    <property type="entry name" value="ANK"/>
    <property type="match status" value="2"/>
</dbReference>
<feature type="repeat" description="ANK" evidence="1">
    <location>
        <begin position="320"/>
        <end position="352"/>
    </location>
</feature>
<proteinExistence type="predicted"/>
<dbReference type="PANTHER" id="PTHR10039:SF16">
    <property type="entry name" value="GPI INOSITOL-DEACYLASE"/>
    <property type="match status" value="1"/>
</dbReference>
<evidence type="ECO:0000313" key="2">
    <source>
        <dbReference type="EMBL" id="KAL1852808.1"/>
    </source>
</evidence>
<dbReference type="Proteomes" id="UP001583177">
    <property type="component" value="Unassembled WGS sequence"/>
</dbReference>
<evidence type="ECO:0008006" key="4">
    <source>
        <dbReference type="Google" id="ProtNLM"/>
    </source>
</evidence>
<dbReference type="InterPro" id="IPR036770">
    <property type="entry name" value="Ankyrin_rpt-contain_sf"/>
</dbReference>
<evidence type="ECO:0000256" key="1">
    <source>
        <dbReference type="PROSITE-ProRule" id="PRU00023"/>
    </source>
</evidence>
<name>A0ABR3W4B2_9PEZI</name>
<sequence length="352" mass="39749">MPIIEVSSQVVDSDIQIYRLRKWTGGLRTQIQESLNKGSQGMFRWVSCQLQVIANCINARDLTRALNSLPRSLTESYTSVLANIEECYREYAFKILLWLAVSPKPLRIQDAADVLSIDFEADNGPLFDPDLRVQDFGDIISICSTLVTPIKAYRGCNGITVEFTELCLAHHTVKEYLLSDVFKAKFPQPVPFTDQKQVHGFVAKTSIAYLLSLHEPATPTLLNDRPLSRLAAEIWLHHYLKAGSSSQLTGLAMQLLASDGDTEPYKNWCRLYDLTRPWRQPSFERERFPDPLYYTSSFGVERLVSELLERGADLTKKGEVHQSCLQAAAYHGHYRVAEILLQAGADPDDVSH</sequence>
<comment type="caution">
    <text evidence="2">The sequence shown here is derived from an EMBL/GenBank/DDBJ whole genome shotgun (WGS) entry which is preliminary data.</text>
</comment>
<dbReference type="PROSITE" id="PS50088">
    <property type="entry name" value="ANK_REPEAT"/>
    <property type="match status" value="1"/>
</dbReference>
<evidence type="ECO:0000313" key="3">
    <source>
        <dbReference type="Proteomes" id="UP001583177"/>
    </source>
</evidence>
<gene>
    <name evidence="2" type="ORF">Daus18300_012052</name>
</gene>
<keyword evidence="3" id="KW-1185">Reference proteome</keyword>
<dbReference type="PANTHER" id="PTHR10039">
    <property type="entry name" value="AMELOGENIN"/>
    <property type="match status" value="1"/>
</dbReference>
<reference evidence="2 3" key="1">
    <citation type="journal article" date="2024" name="IMA Fungus">
        <title>IMA Genome - F19 : A genome assembly and annotation guide to empower mycologists, including annotated draft genome sequences of Ceratocystis pirilliformis, Diaporthe australafricana, Fusarium ophioides, Paecilomyces lecythidis, and Sporothrix stenoceras.</title>
        <authorList>
            <person name="Aylward J."/>
            <person name="Wilson A.M."/>
            <person name="Visagie C.M."/>
            <person name="Spraker J."/>
            <person name="Barnes I."/>
            <person name="Buitendag C."/>
            <person name="Ceriani C."/>
            <person name="Del Mar Angel L."/>
            <person name="du Plessis D."/>
            <person name="Fuchs T."/>
            <person name="Gasser K."/>
            <person name="Kramer D."/>
            <person name="Li W."/>
            <person name="Munsamy K."/>
            <person name="Piso A."/>
            <person name="Price J.L."/>
            <person name="Sonnekus B."/>
            <person name="Thomas C."/>
            <person name="van der Nest A."/>
            <person name="van Dijk A."/>
            <person name="van Heerden A."/>
            <person name="van Vuuren N."/>
            <person name="Yilmaz N."/>
            <person name="Duong T.A."/>
            <person name="van der Merwe N.A."/>
            <person name="Wingfield M.J."/>
            <person name="Wingfield B.D."/>
        </authorList>
    </citation>
    <scope>NUCLEOTIDE SEQUENCE [LARGE SCALE GENOMIC DNA]</scope>
    <source>
        <strain evidence="2 3">CMW 18300</strain>
    </source>
</reference>
<dbReference type="Gene3D" id="1.25.40.20">
    <property type="entry name" value="Ankyrin repeat-containing domain"/>
    <property type="match status" value="1"/>
</dbReference>
<dbReference type="Pfam" id="PF00023">
    <property type="entry name" value="Ank"/>
    <property type="match status" value="1"/>
</dbReference>
<dbReference type="SUPFAM" id="SSF48403">
    <property type="entry name" value="Ankyrin repeat"/>
    <property type="match status" value="1"/>
</dbReference>
<accession>A0ABR3W4B2</accession>
<protein>
    <recommendedName>
        <fullName evidence="4">Ankyrin repeat protein</fullName>
    </recommendedName>
</protein>